<accession>A0AAD2FKT0</accession>
<keyword evidence="2" id="KW-1185">Reference proteome</keyword>
<reference evidence="1" key="1">
    <citation type="submission" date="2023-08" db="EMBL/GenBank/DDBJ databases">
        <authorList>
            <person name="Audoor S."/>
            <person name="Bilcke G."/>
        </authorList>
    </citation>
    <scope>NUCLEOTIDE SEQUENCE</scope>
</reference>
<evidence type="ECO:0000313" key="1">
    <source>
        <dbReference type="EMBL" id="CAJ1938430.1"/>
    </source>
</evidence>
<gene>
    <name evidence="1" type="ORF">CYCCA115_LOCUS6127</name>
</gene>
<protein>
    <submittedName>
        <fullName evidence="1">Uncharacterized protein</fullName>
    </submittedName>
</protein>
<name>A0AAD2FKT0_9STRA</name>
<dbReference type="EMBL" id="CAKOGP040000716">
    <property type="protein sequence ID" value="CAJ1938430.1"/>
    <property type="molecule type" value="Genomic_DNA"/>
</dbReference>
<comment type="caution">
    <text evidence="1">The sequence shown here is derived from an EMBL/GenBank/DDBJ whole genome shotgun (WGS) entry which is preliminary data.</text>
</comment>
<evidence type="ECO:0000313" key="2">
    <source>
        <dbReference type="Proteomes" id="UP001295423"/>
    </source>
</evidence>
<organism evidence="1 2">
    <name type="scientific">Cylindrotheca closterium</name>
    <dbReference type="NCBI Taxonomy" id="2856"/>
    <lineage>
        <taxon>Eukaryota</taxon>
        <taxon>Sar</taxon>
        <taxon>Stramenopiles</taxon>
        <taxon>Ochrophyta</taxon>
        <taxon>Bacillariophyta</taxon>
        <taxon>Bacillariophyceae</taxon>
        <taxon>Bacillariophycidae</taxon>
        <taxon>Bacillariales</taxon>
        <taxon>Bacillariaceae</taxon>
        <taxon>Cylindrotheca</taxon>
    </lineage>
</organism>
<dbReference type="Proteomes" id="UP001295423">
    <property type="component" value="Unassembled WGS sequence"/>
</dbReference>
<proteinExistence type="predicted"/>
<dbReference type="AlphaFoldDB" id="A0AAD2FKT0"/>
<sequence length="157" mass="17818">MPVLSNFSIPRKSTGAESENLIPLIPTSPTDDEENQDLLREFTCKRNPDQKRSATYTLKIPPLKNPKPEKLLEILELVEEAWKGQAIVTAEDRAHFLEQLMGESERTTFRNALPIDGTITDTGLERAIEILKKTIFPHNAARLQKKALRGNGFRKRL</sequence>